<dbReference type="EMBL" id="CP116613">
    <property type="protein sequence ID" value="WCF98816.1"/>
    <property type="molecule type" value="Genomic_DNA"/>
</dbReference>
<dbReference type="AlphaFoldDB" id="A0AAE9XE75"/>
<organism evidence="1 2">
    <name type="scientific">Porphyromonas gingivalis</name>
    <name type="common">Bacteroides gingivalis</name>
    <dbReference type="NCBI Taxonomy" id="837"/>
    <lineage>
        <taxon>Bacteria</taxon>
        <taxon>Pseudomonadati</taxon>
        <taxon>Bacteroidota</taxon>
        <taxon>Bacteroidia</taxon>
        <taxon>Bacteroidales</taxon>
        <taxon>Porphyromonadaceae</taxon>
        <taxon>Porphyromonas</taxon>
    </lineage>
</organism>
<sequence>MAREFFTSRTKTKKFPRHVLRSIETENCGA</sequence>
<evidence type="ECO:0000313" key="2">
    <source>
        <dbReference type="Proteomes" id="UP001179540"/>
    </source>
</evidence>
<protein>
    <submittedName>
        <fullName evidence="1">DUF1661 domain-containing protein</fullName>
    </submittedName>
</protein>
<dbReference type="Pfam" id="PF07877">
    <property type="entry name" value="DUF1661"/>
    <property type="match status" value="1"/>
</dbReference>
<accession>A0AAE9XE75</accession>
<reference evidence="1" key="1">
    <citation type="submission" date="2023-01" db="EMBL/GenBank/DDBJ databases">
        <title>Phages are important unrecognized players in the ecology of the oral pathogen Porphyromonas gingivalis.</title>
        <authorList>
            <person name="Matrishin C.B."/>
            <person name="Kauffman K.M."/>
        </authorList>
    </citation>
    <scope>NUCLEOTIDE SEQUENCE</scope>
    <source>
        <strain evidence="1">HG1691old</strain>
    </source>
</reference>
<proteinExistence type="predicted"/>
<dbReference type="InterPro" id="IPR012456">
    <property type="entry name" value="DUF1661"/>
</dbReference>
<evidence type="ECO:0000313" key="1">
    <source>
        <dbReference type="EMBL" id="WCF98816.1"/>
    </source>
</evidence>
<dbReference type="RefSeq" id="WP_230491407.1">
    <property type="nucleotide sequence ID" value="NZ_CP011995.1"/>
</dbReference>
<gene>
    <name evidence="1" type="ORF">NY149_10010</name>
</gene>
<name>A0AAE9XE75_PORGN</name>
<dbReference type="Proteomes" id="UP001179540">
    <property type="component" value="Chromosome"/>
</dbReference>